<comment type="caution">
    <text evidence="1">The sequence shown here is derived from an EMBL/GenBank/DDBJ whole genome shotgun (WGS) entry which is preliminary data.</text>
</comment>
<proteinExistence type="predicted"/>
<reference evidence="1 2" key="1">
    <citation type="submission" date="2021-08" db="EMBL/GenBank/DDBJ databases">
        <title>Draft Genome Sequence of Phanerochaete sordida strain YK-624.</title>
        <authorList>
            <person name="Mori T."/>
            <person name="Dohra H."/>
            <person name="Suzuki T."/>
            <person name="Kawagishi H."/>
            <person name="Hirai H."/>
        </authorList>
    </citation>
    <scope>NUCLEOTIDE SEQUENCE [LARGE SCALE GENOMIC DNA]</scope>
    <source>
        <strain evidence="1 2">YK-624</strain>
    </source>
</reference>
<protein>
    <submittedName>
        <fullName evidence="1">Uncharacterized protein</fullName>
    </submittedName>
</protein>
<gene>
    <name evidence="1" type="ORF">PsYK624_079370</name>
</gene>
<dbReference type="EMBL" id="BPQB01000023">
    <property type="protein sequence ID" value="GJE91786.1"/>
    <property type="molecule type" value="Genomic_DNA"/>
</dbReference>
<dbReference type="AlphaFoldDB" id="A0A9P3GBL9"/>
<name>A0A9P3GBL9_9APHY</name>
<accession>A0A9P3GBL9</accession>
<keyword evidence="2" id="KW-1185">Reference proteome</keyword>
<dbReference type="Proteomes" id="UP000703269">
    <property type="component" value="Unassembled WGS sequence"/>
</dbReference>
<evidence type="ECO:0000313" key="2">
    <source>
        <dbReference type="Proteomes" id="UP000703269"/>
    </source>
</evidence>
<sequence length="279" mass="31638">MTEAKLPEEVIHTILTLAIPPFTAKSFLKYPNDGGPCWTQERPGALRVSKRWYRIAIPLVYEGVALSGSRHTSALARLVKANPGVGRAIRYLRLEGGGMTRELRTLARHAKDIHTVYVSTPPRLTDSLQQLEKLQDAVPDLRPTTLYVYADASGFVDGSREQNELVLQGIVEAWSSVTEIHSPYSQSVGYRWATVLHKLPLLREVHVPAPNGDLRWTRFPWLTRNQYWKNETQLEWVAEAPGFERFVFHGEEDRKALDAALIKEGLRGYIPRIVFADDN</sequence>
<evidence type="ECO:0000313" key="1">
    <source>
        <dbReference type="EMBL" id="GJE91786.1"/>
    </source>
</evidence>
<organism evidence="1 2">
    <name type="scientific">Phanerochaete sordida</name>
    <dbReference type="NCBI Taxonomy" id="48140"/>
    <lineage>
        <taxon>Eukaryota</taxon>
        <taxon>Fungi</taxon>
        <taxon>Dikarya</taxon>
        <taxon>Basidiomycota</taxon>
        <taxon>Agaricomycotina</taxon>
        <taxon>Agaricomycetes</taxon>
        <taxon>Polyporales</taxon>
        <taxon>Phanerochaetaceae</taxon>
        <taxon>Phanerochaete</taxon>
    </lineage>
</organism>
<dbReference type="OrthoDB" id="2786563at2759"/>